<evidence type="ECO:0000259" key="7">
    <source>
        <dbReference type="Pfam" id="PF08340"/>
    </source>
</evidence>
<dbReference type="GO" id="GO:0016787">
    <property type="term" value="F:hydrolase activity"/>
    <property type="evidence" value="ECO:0007669"/>
    <property type="project" value="UniProtKB-KW"/>
</dbReference>
<accession>A0A5B9WDL8</accession>
<dbReference type="KEGG" id="agv:OJF2_69650"/>
<comment type="similarity">
    <text evidence="5">Belongs to the YicC/YloC family.</text>
</comment>
<dbReference type="InterPro" id="IPR005229">
    <property type="entry name" value="YicC/YloC-like"/>
</dbReference>
<keyword evidence="9" id="KW-1185">Reference proteome</keyword>
<evidence type="ECO:0000259" key="6">
    <source>
        <dbReference type="Pfam" id="PF03755"/>
    </source>
</evidence>
<proteinExistence type="inferred from homology"/>
<sequence>MLLSMTGFGDARHQDPAWSIEVEVRTVNNRHLKLSTRISDPYAALEADLEHLVRQRIRRGAVQLSLRVDRPRRAEDYRLNLVALASYRDQLRAFGREGQGAGGAPGDGPGVALRDLLALPGVVEEAKGGACDPQQDWPAISRVVGEALDKLEAARAKEGRAMADELQAMGRAAEALLGRVADRGPLVVQSYQGRLTERIGALVRDHGVSIDAKDLIREVAILADRSDISEEIIRLRAHLSQFQEILRDSESAGRKLEFVVQEMGREANTIGSKANDVEISRHVFEIKGLLERIRELIQNVE</sequence>
<name>A0A5B9WDL8_9BACT</name>
<dbReference type="PANTHER" id="PTHR30636">
    <property type="entry name" value="UPF0701 PROTEIN YICC"/>
    <property type="match status" value="1"/>
</dbReference>
<dbReference type="Pfam" id="PF08340">
    <property type="entry name" value="YicC-like_C"/>
    <property type="match status" value="1"/>
</dbReference>
<dbReference type="InterPro" id="IPR013551">
    <property type="entry name" value="YicC-like_C"/>
</dbReference>
<evidence type="ECO:0000256" key="3">
    <source>
        <dbReference type="ARBA" id="ARBA00022759"/>
    </source>
</evidence>
<evidence type="ECO:0000313" key="9">
    <source>
        <dbReference type="Proteomes" id="UP000324233"/>
    </source>
</evidence>
<organism evidence="8 9">
    <name type="scientific">Aquisphaera giovannonii</name>
    <dbReference type="NCBI Taxonomy" id="406548"/>
    <lineage>
        <taxon>Bacteria</taxon>
        <taxon>Pseudomonadati</taxon>
        <taxon>Planctomycetota</taxon>
        <taxon>Planctomycetia</taxon>
        <taxon>Isosphaerales</taxon>
        <taxon>Isosphaeraceae</taxon>
        <taxon>Aquisphaera</taxon>
    </lineage>
</organism>
<dbReference type="NCBIfam" id="TIGR00255">
    <property type="entry name" value="YicC/YloC family endoribonuclease"/>
    <property type="match status" value="1"/>
</dbReference>
<evidence type="ECO:0000256" key="5">
    <source>
        <dbReference type="ARBA" id="ARBA00035648"/>
    </source>
</evidence>
<feature type="domain" description="Endoribonuclease YicC-like C-terminal" evidence="7">
    <location>
        <begin position="182"/>
        <end position="301"/>
    </location>
</feature>
<dbReference type="Pfam" id="PF03755">
    <property type="entry name" value="YicC-like_N"/>
    <property type="match status" value="1"/>
</dbReference>
<dbReference type="PANTHER" id="PTHR30636:SF3">
    <property type="entry name" value="UPF0701 PROTEIN YICC"/>
    <property type="match status" value="1"/>
</dbReference>
<evidence type="ECO:0008006" key="10">
    <source>
        <dbReference type="Google" id="ProtNLM"/>
    </source>
</evidence>
<evidence type="ECO:0000256" key="1">
    <source>
        <dbReference type="ARBA" id="ARBA00001968"/>
    </source>
</evidence>
<dbReference type="InterPro" id="IPR013527">
    <property type="entry name" value="YicC-like_N"/>
</dbReference>
<keyword evidence="4" id="KW-0378">Hydrolase</keyword>
<protein>
    <recommendedName>
        <fullName evidence="10">YicC family protein</fullName>
    </recommendedName>
</protein>
<keyword evidence="3" id="KW-0255">Endonuclease</keyword>
<evidence type="ECO:0000313" key="8">
    <source>
        <dbReference type="EMBL" id="QEH38364.1"/>
    </source>
</evidence>
<reference evidence="8 9" key="1">
    <citation type="submission" date="2019-08" db="EMBL/GenBank/DDBJ databases">
        <title>Deep-cultivation of Planctomycetes and their phenomic and genomic characterization uncovers novel biology.</title>
        <authorList>
            <person name="Wiegand S."/>
            <person name="Jogler M."/>
            <person name="Boedeker C."/>
            <person name="Pinto D."/>
            <person name="Vollmers J."/>
            <person name="Rivas-Marin E."/>
            <person name="Kohn T."/>
            <person name="Peeters S.H."/>
            <person name="Heuer A."/>
            <person name="Rast P."/>
            <person name="Oberbeckmann S."/>
            <person name="Bunk B."/>
            <person name="Jeske O."/>
            <person name="Meyerdierks A."/>
            <person name="Storesund J.E."/>
            <person name="Kallscheuer N."/>
            <person name="Luecker S."/>
            <person name="Lage O.M."/>
            <person name="Pohl T."/>
            <person name="Merkel B.J."/>
            <person name="Hornburger P."/>
            <person name="Mueller R.-W."/>
            <person name="Bruemmer F."/>
            <person name="Labrenz M."/>
            <person name="Spormann A.M."/>
            <person name="Op den Camp H."/>
            <person name="Overmann J."/>
            <person name="Amann R."/>
            <person name="Jetten M.S.M."/>
            <person name="Mascher T."/>
            <person name="Medema M.H."/>
            <person name="Devos D.P."/>
            <person name="Kaster A.-K."/>
            <person name="Ovreas L."/>
            <person name="Rohde M."/>
            <person name="Galperin M.Y."/>
            <person name="Jogler C."/>
        </authorList>
    </citation>
    <scope>NUCLEOTIDE SEQUENCE [LARGE SCALE GENOMIC DNA]</scope>
    <source>
        <strain evidence="8 9">OJF2</strain>
    </source>
</reference>
<dbReference type="OrthoDB" id="9771229at2"/>
<dbReference type="Proteomes" id="UP000324233">
    <property type="component" value="Chromosome"/>
</dbReference>
<keyword evidence="2" id="KW-0540">Nuclease</keyword>
<gene>
    <name evidence="8" type="ORF">OJF2_69650</name>
</gene>
<dbReference type="GO" id="GO:0004521">
    <property type="term" value="F:RNA endonuclease activity"/>
    <property type="evidence" value="ECO:0007669"/>
    <property type="project" value="InterPro"/>
</dbReference>
<dbReference type="AlphaFoldDB" id="A0A5B9WDL8"/>
<evidence type="ECO:0000256" key="4">
    <source>
        <dbReference type="ARBA" id="ARBA00022801"/>
    </source>
</evidence>
<evidence type="ECO:0000256" key="2">
    <source>
        <dbReference type="ARBA" id="ARBA00022722"/>
    </source>
</evidence>
<feature type="domain" description="Endoribonuclease YicC-like N-terminal" evidence="6">
    <location>
        <begin position="3"/>
        <end position="163"/>
    </location>
</feature>
<dbReference type="EMBL" id="CP042997">
    <property type="protein sequence ID" value="QEH38364.1"/>
    <property type="molecule type" value="Genomic_DNA"/>
</dbReference>
<comment type="cofactor">
    <cofactor evidence="1">
        <name>a divalent metal cation</name>
        <dbReference type="ChEBI" id="CHEBI:60240"/>
    </cofactor>
</comment>